<dbReference type="SUPFAM" id="SSF55073">
    <property type="entry name" value="Nucleotide cyclase"/>
    <property type="match status" value="1"/>
</dbReference>
<dbReference type="InterPro" id="IPR001054">
    <property type="entry name" value="A/G_cyclase"/>
</dbReference>
<dbReference type="GO" id="GO:0035556">
    <property type="term" value="P:intracellular signal transduction"/>
    <property type="evidence" value="ECO:0007669"/>
    <property type="project" value="InterPro"/>
</dbReference>
<comment type="caution">
    <text evidence="2">The sequence shown here is derived from an EMBL/GenBank/DDBJ whole genome shotgun (WGS) entry which is preliminary data.</text>
</comment>
<dbReference type="CDD" id="cd07302">
    <property type="entry name" value="CHD"/>
    <property type="match status" value="1"/>
</dbReference>
<dbReference type="Gene3D" id="2.170.150.40">
    <property type="entry name" value="Domain of unknown function (DUF427)"/>
    <property type="match status" value="1"/>
</dbReference>
<dbReference type="PANTHER" id="PTHR43058:SF1">
    <property type="entry name" value="DUF427 DOMAIN-CONTAINING PROTEIN"/>
    <property type="match status" value="1"/>
</dbReference>
<dbReference type="OrthoDB" id="9762462at2"/>
<gene>
    <name evidence="2" type="ORF">FKG95_06475</name>
</gene>
<proteinExistence type="predicted"/>
<accession>A0A545TXF7</accession>
<protein>
    <submittedName>
        <fullName evidence="2">DUF427 domain-containing protein</fullName>
    </submittedName>
</protein>
<sequence>MGEVMAITGERAQLEGNPDYKLEILPSSKRVKVVFNGIVVADTTSARLLRETRYPPVYYLPREDVRMDLMQRTAHHTHCPFKGNANYWSLSVGDKTAENVVWSYEDPLPEMAELSGYIAFYQNRMDAWYEEDAEVSIDPDNVVYTRGNPFTGWLMSEAWEAATTPELVARLGRKLVEEQVPLMRLALIVRTLHPQLLGNAYRWHRGSETSNQTEVPYEALTSSAYLNSPLVPIFDGVGGIRRRLEGDNPVLDFPILRDLQADGATDYVAMPLPFSNGQTNALTLTTDEPGGFSTKDLGHIYEILPLLSRLFEVHALHQMSRSLLDTYLGAYTGDRVLNGRVKRGDGEDINAVIWFCDLRDSTQMAENLSRAEYLNVLNSFFECTASAVLERGGEVLKFIGDAVLAIFPIDDENPVPGCLNCTPISAACFRAIEAAKDSSRRLEALNAERTGRGEAALRFALSIHKGKVTYGNVGVDQRLDFTVIGPAANEAVRIGNICKHLDQQILFSAEIAQNLCSGAVSLGRHSLRGVRNDREIFTLENTEPAPVPEESST</sequence>
<feature type="domain" description="Guanylate cyclase" evidence="1">
    <location>
        <begin position="352"/>
        <end position="495"/>
    </location>
</feature>
<reference evidence="2 3" key="1">
    <citation type="submission" date="2019-06" db="EMBL/GenBank/DDBJ databases">
        <title>Whole genome sequence for Rhodospirillaceae sp. R148.</title>
        <authorList>
            <person name="Wang G."/>
        </authorList>
    </citation>
    <scope>NUCLEOTIDE SEQUENCE [LARGE SCALE GENOMIC DNA]</scope>
    <source>
        <strain evidence="2 3">R148</strain>
    </source>
</reference>
<dbReference type="Proteomes" id="UP000315252">
    <property type="component" value="Unassembled WGS sequence"/>
</dbReference>
<dbReference type="Gene3D" id="3.30.70.1230">
    <property type="entry name" value="Nucleotide cyclase"/>
    <property type="match status" value="1"/>
</dbReference>
<evidence type="ECO:0000313" key="3">
    <source>
        <dbReference type="Proteomes" id="UP000315252"/>
    </source>
</evidence>
<evidence type="ECO:0000313" key="2">
    <source>
        <dbReference type="EMBL" id="TQV81880.1"/>
    </source>
</evidence>
<dbReference type="PROSITE" id="PS50125">
    <property type="entry name" value="GUANYLATE_CYCLASE_2"/>
    <property type="match status" value="1"/>
</dbReference>
<dbReference type="SMART" id="SM00044">
    <property type="entry name" value="CYCc"/>
    <property type="match status" value="1"/>
</dbReference>
<name>A0A545TXF7_9PROT</name>
<dbReference type="PANTHER" id="PTHR43058">
    <property type="entry name" value="SLR0655 PROTEIN"/>
    <property type="match status" value="1"/>
</dbReference>
<dbReference type="InterPro" id="IPR029787">
    <property type="entry name" value="Nucleotide_cyclase"/>
</dbReference>
<evidence type="ECO:0000259" key="1">
    <source>
        <dbReference type="PROSITE" id="PS50125"/>
    </source>
</evidence>
<dbReference type="RefSeq" id="WP_142895511.1">
    <property type="nucleotide sequence ID" value="NZ_ML660053.1"/>
</dbReference>
<dbReference type="InterPro" id="IPR007361">
    <property type="entry name" value="DUF427"/>
</dbReference>
<keyword evidence="3" id="KW-1185">Reference proteome</keyword>
<dbReference type="InterPro" id="IPR038694">
    <property type="entry name" value="DUF427_sf"/>
</dbReference>
<dbReference type="EMBL" id="VHSH01000002">
    <property type="protein sequence ID" value="TQV81880.1"/>
    <property type="molecule type" value="Genomic_DNA"/>
</dbReference>
<dbReference type="Pfam" id="PF00211">
    <property type="entry name" value="Guanylate_cyc"/>
    <property type="match status" value="1"/>
</dbReference>
<dbReference type="GO" id="GO:0004016">
    <property type="term" value="F:adenylate cyclase activity"/>
    <property type="evidence" value="ECO:0007669"/>
    <property type="project" value="UniProtKB-ARBA"/>
</dbReference>
<dbReference type="AlphaFoldDB" id="A0A545TXF7"/>
<dbReference type="GO" id="GO:0009190">
    <property type="term" value="P:cyclic nucleotide biosynthetic process"/>
    <property type="evidence" value="ECO:0007669"/>
    <property type="project" value="InterPro"/>
</dbReference>
<organism evidence="2 3">
    <name type="scientific">Denitrobaculum tricleocarpae</name>
    <dbReference type="NCBI Taxonomy" id="2591009"/>
    <lineage>
        <taxon>Bacteria</taxon>
        <taxon>Pseudomonadati</taxon>
        <taxon>Pseudomonadota</taxon>
        <taxon>Alphaproteobacteria</taxon>
        <taxon>Rhodospirillales</taxon>
        <taxon>Rhodospirillaceae</taxon>
        <taxon>Denitrobaculum</taxon>
    </lineage>
</organism>
<dbReference type="Pfam" id="PF04248">
    <property type="entry name" value="NTP_transf_9"/>
    <property type="match status" value="1"/>
</dbReference>